<dbReference type="EMBL" id="BAABLW010000007">
    <property type="protein sequence ID" value="GAA4925259.1"/>
    <property type="molecule type" value="Genomic_DNA"/>
</dbReference>
<organism evidence="1 2">
    <name type="scientific">Nesterenkonia rhizosphaerae</name>
    <dbReference type="NCBI Taxonomy" id="1348272"/>
    <lineage>
        <taxon>Bacteria</taxon>
        <taxon>Bacillati</taxon>
        <taxon>Actinomycetota</taxon>
        <taxon>Actinomycetes</taxon>
        <taxon>Micrococcales</taxon>
        <taxon>Micrococcaceae</taxon>
        <taxon>Nesterenkonia</taxon>
    </lineage>
</organism>
<dbReference type="RefSeq" id="WP_345478181.1">
    <property type="nucleotide sequence ID" value="NZ_BAABLW010000007.1"/>
</dbReference>
<gene>
    <name evidence="1" type="ORF">GCM10025790_23330</name>
</gene>
<evidence type="ECO:0000313" key="1">
    <source>
        <dbReference type="EMBL" id="GAA4925259.1"/>
    </source>
</evidence>
<sequence>MGARNQQEVFVDLTGQDDNLGDSALRTAYLRALRREDRRFHIFFDSPTADYLSGFELRETDCIYTERGKWVRTSVSTPRAIHLFNAGEIDPQGGKYPNPQRTAELRYGVRAGGTLIVAGIGFKDPQAAQGTQFPRVFREAPVVSWRDQGSREAAGFGNVAPDWAFSLGTETTEWKPTGSRPLLAVTMRFDRPWPEDSWFGAVAGLAAETSAQIVTLAQVARDAPKAVRLAEALGGRYLVPPSMSHAVLDAYAREIFRQSIAVISDRAHGLIIGATEGAYPIGSAANPQKITRILAAAGLGDLVGRYDQLGDFSSSVAERARQLPHAVERARKTVAQLQKRIDTVIDSV</sequence>
<keyword evidence="2" id="KW-1185">Reference proteome</keyword>
<protein>
    <recommendedName>
        <fullName evidence="3">Polysaccharide pyruvyl transferase domain-containing protein</fullName>
    </recommendedName>
</protein>
<dbReference type="Proteomes" id="UP001500368">
    <property type="component" value="Unassembled WGS sequence"/>
</dbReference>
<evidence type="ECO:0000313" key="2">
    <source>
        <dbReference type="Proteomes" id="UP001500368"/>
    </source>
</evidence>
<accession>A0ABP9G472</accession>
<proteinExistence type="predicted"/>
<reference evidence="2" key="1">
    <citation type="journal article" date="2019" name="Int. J. Syst. Evol. Microbiol.">
        <title>The Global Catalogue of Microorganisms (GCM) 10K type strain sequencing project: providing services to taxonomists for standard genome sequencing and annotation.</title>
        <authorList>
            <consortium name="The Broad Institute Genomics Platform"/>
            <consortium name="The Broad Institute Genome Sequencing Center for Infectious Disease"/>
            <person name="Wu L."/>
            <person name="Ma J."/>
        </authorList>
    </citation>
    <scope>NUCLEOTIDE SEQUENCE [LARGE SCALE GENOMIC DNA]</scope>
    <source>
        <strain evidence="2">JCM 19129</strain>
    </source>
</reference>
<name>A0ABP9G472_9MICC</name>
<evidence type="ECO:0008006" key="3">
    <source>
        <dbReference type="Google" id="ProtNLM"/>
    </source>
</evidence>
<comment type="caution">
    <text evidence="1">The sequence shown here is derived from an EMBL/GenBank/DDBJ whole genome shotgun (WGS) entry which is preliminary data.</text>
</comment>